<feature type="compositionally biased region" description="Acidic residues" evidence="2">
    <location>
        <begin position="104"/>
        <end position="122"/>
    </location>
</feature>
<name>A0AAW1PA15_9CHLO</name>
<evidence type="ECO:0000313" key="3">
    <source>
        <dbReference type="EMBL" id="KAK9805697.1"/>
    </source>
</evidence>
<comment type="subcellular location">
    <subcellularLocation>
        <location evidence="1">Cytoplasm</location>
        <location evidence="1">Cytoskeleton</location>
        <location evidence="1">Cilium axoneme</location>
    </subcellularLocation>
</comment>
<protein>
    <submittedName>
        <fullName evidence="3">Uncharacterized protein</fullName>
    </submittedName>
</protein>
<keyword evidence="4" id="KW-1185">Reference proteome</keyword>
<evidence type="ECO:0000256" key="1">
    <source>
        <dbReference type="ARBA" id="ARBA00004430"/>
    </source>
</evidence>
<dbReference type="GO" id="GO:0005930">
    <property type="term" value="C:axoneme"/>
    <property type="evidence" value="ECO:0007669"/>
    <property type="project" value="UniProtKB-SubCell"/>
</dbReference>
<feature type="region of interest" description="Disordered" evidence="2">
    <location>
        <begin position="102"/>
        <end position="131"/>
    </location>
</feature>
<reference evidence="3 4" key="1">
    <citation type="journal article" date="2024" name="Nat. Commun.">
        <title>Phylogenomics reveals the evolutionary origins of lichenization in chlorophyte algae.</title>
        <authorList>
            <person name="Puginier C."/>
            <person name="Libourel C."/>
            <person name="Otte J."/>
            <person name="Skaloud P."/>
            <person name="Haon M."/>
            <person name="Grisel S."/>
            <person name="Petersen M."/>
            <person name="Berrin J.G."/>
            <person name="Delaux P.M."/>
            <person name="Dal Grande F."/>
            <person name="Keller J."/>
        </authorList>
    </citation>
    <scope>NUCLEOTIDE SEQUENCE [LARGE SCALE GENOMIC DNA]</scope>
    <source>
        <strain evidence="3 4">SAG 2043</strain>
    </source>
</reference>
<organism evidence="3 4">
    <name type="scientific">[Myrmecia] bisecta</name>
    <dbReference type="NCBI Taxonomy" id="41462"/>
    <lineage>
        <taxon>Eukaryota</taxon>
        <taxon>Viridiplantae</taxon>
        <taxon>Chlorophyta</taxon>
        <taxon>core chlorophytes</taxon>
        <taxon>Trebouxiophyceae</taxon>
        <taxon>Trebouxiales</taxon>
        <taxon>Trebouxiaceae</taxon>
        <taxon>Myrmecia</taxon>
    </lineage>
</organism>
<comment type="caution">
    <text evidence="3">The sequence shown here is derived from an EMBL/GenBank/DDBJ whole genome shotgun (WGS) entry which is preliminary data.</text>
</comment>
<dbReference type="InterPro" id="IPR032675">
    <property type="entry name" value="LRR_dom_sf"/>
</dbReference>
<dbReference type="EMBL" id="JALJOR010000015">
    <property type="protein sequence ID" value="KAK9805697.1"/>
    <property type="molecule type" value="Genomic_DNA"/>
</dbReference>
<evidence type="ECO:0000256" key="2">
    <source>
        <dbReference type="SAM" id="MobiDB-lite"/>
    </source>
</evidence>
<dbReference type="Proteomes" id="UP001489004">
    <property type="component" value="Unassembled WGS sequence"/>
</dbReference>
<gene>
    <name evidence="3" type="ORF">WJX72_012388</name>
</gene>
<dbReference type="Gene3D" id="3.80.10.10">
    <property type="entry name" value="Ribonuclease Inhibitor"/>
    <property type="match status" value="1"/>
</dbReference>
<evidence type="ECO:0000313" key="4">
    <source>
        <dbReference type="Proteomes" id="UP001489004"/>
    </source>
</evidence>
<dbReference type="SUPFAM" id="SSF52058">
    <property type="entry name" value="L domain-like"/>
    <property type="match status" value="1"/>
</dbReference>
<sequence length="131" mass="14642">MHGLQELDQDHNKLAELPAIVRSLTSLQVLRLSYQTSGLRVNEVLDLLVTAPRLQHLHVTQTGAFDLISQFLIGQAEVRLIAEGRKPEDVLHWCFGYDAQSGSEEAEYSDSGSEEDYSEELDWPPASSPVH</sequence>
<proteinExistence type="predicted"/>
<dbReference type="AlphaFoldDB" id="A0AAW1PA15"/>
<accession>A0AAW1PA15</accession>